<accession>A0A7V1D0J3</accession>
<reference evidence="6" key="1">
    <citation type="journal article" date="2020" name="mSystems">
        <title>Genome- and Community-Level Interaction Insights into Carbon Utilization and Element Cycling Functions of Hydrothermarchaeota in Hydrothermal Sediment.</title>
        <authorList>
            <person name="Zhou Z."/>
            <person name="Liu Y."/>
            <person name="Xu W."/>
            <person name="Pan J."/>
            <person name="Luo Z.H."/>
            <person name="Li M."/>
        </authorList>
    </citation>
    <scope>NUCLEOTIDE SEQUENCE [LARGE SCALE GENOMIC DNA]</scope>
    <source>
        <strain evidence="6">HyVt-346</strain>
    </source>
</reference>
<dbReference type="SUPFAM" id="SSF56436">
    <property type="entry name" value="C-type lectin-like"/>
    <property type="match status" value="1"/>
</dbReference>
<dbReference type="RefSeq" id="WP_304183209.1">
    <property type="nucleotide sequence ID" value="NZ_DRGM01000151.1"/>
</dbReference>
<evidence type="ECO:0000259" key="4">
    <source>
        <dbReference type="Pfam" id="PF03781"/>
    </source>
</evidence>
<comment type="caution">
    <text evidence="6">The sequence shown here is derived from an EMBL/GenBank/DDBJ whole genome shotgun (WGS) entry which is preliminary data.</text>
</comment>
<keyword evidence="2" id="KW-0408">Iron</keyword>
<dbReference type="InterPro" id="IPR005532">
    <property type="entry name" value="SUMF_dom"/>
</dbReference>
<dbReference type="InterPro" id="IPR042095">
    <property type="entry name" value="SUMF_sf"/>
</dbReference>
<evidence type="ECO:0000259" key="5">
    <source>
        <dbReference type="Pfam" id="PF12867"/>
    </source>
</evidence>
<protein>
    <submittedName>
        <fullName evidence="6">Ergothioneine biosynthesis protein EgtB</fullName>
    </submittedName>
</protein>
<dbReference type="Proteomes" id="UP000886188">
    <property type="component" value="Unassembled WGS sequence"/>
</dbReference>
<feature type="domain" description="Sulfatase-modifying factor enzyme-like" evidence="4">
    <location>
        <begin position="201"/>
        <end position="325"/>
    </location>
</feature>
<keyword evidence="1" id="KW-0560">Oxidoreductase</keyword>
<dbReference type="PANTHER" id="PTHR23150:SF36">
    <property type="entry name" value="HERCYNINE OXYGENASE"/>
    <property type="match status" value="1"/>
</dbReference>
<dbReference type="InterPro" id="IPR024775">
    <property type="entry name" value="DinB-like"/>
</dbReference>
<evidence type="ECO:0000256" key="1">
    <source>
        <dbReference type="ARBA" id="ARBA00023002"/>
    </source>
</evidence>
<evidence type="ECO:0000256" key="2">
    <source>
        <dbReference type="ARBA" id="ARBA00023004"/>
    </source>
</evidence>
<dbReference type="NCBIfam" id="TIGR03440">
    <property type="entry name" value="egtB_TIGR03440"/>
    <property type="match status" value="1"/>
</dbReference>
<dbReference type="AlphaFoldDB" id="A0A7V1D0J3"/>
<dbReference type="PANTHER" id="PTHR23150">
    <property type="entry name" value="SULFATASE MODIFYING FACTOR 1, 2"/>
    <property type="match status" value="1"/>
</dbReference>
<organism evidence="6">
    <name type="scientific">Pseudoalteromonas prydzensis</name>
    <dbReference type="NCBI Taxonomy" id="182141"/>
    <lineage>
        <taxon>Bacteria</taxon>
        <taxon>Pseudomonadati</taxon>
        <taxon>Pseudomonadota</taxon>
        <taxon>Gammaproteobacteria</taxon>
        <taxon>Alteromonadales</taxon>
        <taxon>Pseudoalteromonadaceae</taxon>
        <taxon>Pseudoalteromonas</taxon>
    </lineage>
</organism>
<proteinExistence type="predicted"/>
<dbReference type="InterPro" id="IPR016187">
    <property type="entry name" value="CTDL_fold"/>
</dbReference>
<dbReference type="EMBL" id="DRGM01000151">
    <property type="protein sequence ID" value="HEA17620.1"/>
    <property type="molecule type" value="Genomic_DNA"/>
</dbReference>
<name>A0A7V1D0J3_9GAMM</name>
<dbReference type="Gene3D" id="3.90.1580.10">
    <property type="entry name" value="paralog of FGE (formylglycine-generating enzyme)"/>
    <property type="match status" value="2"/>
</dbReference>
<evidence type="ECO:0000256" key="3">
    <source>
        <dbReference type="ARBA" id="ARBA00037882"/>
    </source>
</evidence>
<dbReference type="InterPro" id="IPR017806">
    <property type="entry name" value="EgtB"/>
</dbReference>
<sequence>MSNHGKENTKNTADEHQLAQHYQCVRHHSVTIINSLSAEDCQLQAMADVSPSKWHLAHTTWFFETFLLIAHSSHYSVFNPNFKTLFNSYYNGIGEQFKRACRGSLSRPSLDDVIAYREYVDRAVIALLSAPCSESIKHVIELGLNHEQQHQELMLMDIQYNFSVNPLFPAYCDTSNNRRENPVSQASPLCFVAFSKHTANIGATEQTFSYDNERPTHQVLIQPFQFANRLTTNGEYLAFIQDGGYQNPEHWLSDGWAQINNARQTAPLYWHKINNEWFEFTLAGLQPLALNEPLSHVTFYEANAFAHYSQARLPTEFEWESVANSNAAQTITQLTDNCWQWTNSAYLPYPGFKPIAGVAGEYNGKFMANQMVLRGGCKLTPQNHLRLTYRNFYYPHQAWMRSGIRLAKD</sequence>
<evidence type="ECO:0000313" key="6">
    <source>
        <dbReference type="EMBL" id="HEA17620.1"/>
    </source>
</evidence>
<gene>
    <name evidence="6" type="ORF">ENH88_14500</name>
</gene>
<dbReference type="Pfam" id="PF03781">
    <property type="entry name" value="FGE-sulfatase"/>
    <property type="match status" value="1"/>
</dbReference>
<comment type="pathway">
    <text evidence="3">Amino-acid biosynthesis; ergothioneine biosynthesis.</text>
</comment>
<dbReference type="Pfam" id="PF12867">
    <property type="entry name" value="DinB_2"/>
    <property type="match status" value="1"/>
</dbReference>
<feature type="domain" description="DinB-like" evidence="5">
    <location>
        <begin position="26"/>
        <end position="154"/>
    </location>
</feature>
<dbReference type="InterPro" id="IPR051043">
    <property type="entry name" value="Sulfatase_Mod_Factor_Kinase"/>
</dbReference>
<dbReference type="GO" id="GO:0052699">
    <property type="term" value="P:ergothioneine biosynthetic process"/>
    <property type="evidence" value="ECO:0007669"/>
    <property type="project" value="InterPro"/>
</dbReference>